<evidence type="ECO:0000256" key="19">
    <source>
        <dbReference type="ARBA" id="ARBA00047808"/>
    </source>
</evidence>
<accession>A0A146GCC6</accession>
<gene>
    <name evidence="24" type="ORF">TSACC_22632</name>
</gene>
<comment type="catalytic activity">
    <reaction evidence="21">
        <text>7,8-dihydropteroate + L-glutamate + ATP = 7,8-dihydrofolate + ADP + phosphate + H(+)</text>
        <dbReference type="Rhea" id="RHEA:23584"/>
        <dbReference type="ChEBI" id="CHEBI:15378"/>
        <dbReference type="ChEBI" id="CHEBI:17839"/>
        <dbReference type="ChEBI" id="CHEBI:29985"/>
        <dbReference type="ChEBI" id="CHEBI:30616"/>
        <dbReference type="ChEBI" id="CHEBI:43474"/>
        <dbReference type="ChEBI" id="CHEBI:57451"/>
        <dbReference type="ChEBI" id="CHEBI:456216"/>
        <dbReference type="EC" id="6.3.2.12"/>
    </reaction>
</comment>
<evidence type="ECO:0000256" key="21">
    <source>
        <dbReference type="ARBA" id="ARBA00049161"/>
    </source>
</evidence>
<dbReference type="EC" id="6.3.2.12" evidence="6"/>
<dbReference type="GO" id="GO:0046872">
    <property type="term" value="F:metal ion binding"/>
    <property type="evidence" value="ECO:0007669"/>
    <property type="project" value="UniProtKB-KW"/>
</dbReference>
<dbReference type="PANTHER" id="PTHR11136:SF0">
    <property type="entry name" value="DIHYDROFOLATE SYNTHETASE-RELATED"/>
    <property type="match status" value="1"/>
</dbReference>
<comment type="similarity">
    <text evidence="5">Belongs to the folylpolyglutamate synthase family.</text>
</comment>
<dbReference type="AlphaFoldDB" id="A0A146GCC6"/>
<evidence type="ECO:0000256" key="5">
    <source>
        <dbReference type="ARBA" id="ARBA00008276"/>
    </source>
</evidence>
<dbReference type="Gene3D" id="3.90.190.20">
    <property type="entry name" value="Mur ligase, C-terminal domain"/>
    <property type="match status" value="1"/>
</dbReference>
<dbReference type="Pfam" id="PF08245">
    <property type="entry name" value="Mur_ligase_M"/>
    <property type="match status" value="1"/>
</dbReference>
<dbReference type="InParanoid" id="A0A146GCC6"/>
<dbReference type="GO" id="GO:0005524">
    <property type="term" value="F:ATP binding"/>
    <property type="evidence" value="ECO:0007669"/>
    <property type="project" value="UniProtKB-KW"/>
</dbReference>
<evidence type="ECO:0000256" key="11">
    <source>
        <dbReference type="ARBA" id="ARBA00022741"/>
    </source>
</evidence>
<comment type="pathway">
    <text evidence="4">Cofactor biosynthesis; tetrahydrofolylpolyglutamate biosynthesis.</text>
</comment>
<dbReference type="PANTHER" id="PTHR11136">
    <property type="entry name" value="FOLYLPOLYGLUTAMATE SYNTHASE-RELATED"/>
    <property type="match status" value="1"/>
</dbReference>
<dbReference type="Pfam" id="PF02875">
    <property type="entry name" value="Mur_ligase_C"/>
    <property type="match status" value="1"/>
</dbReference>
<evidence type="ECO:0000256" key="3">
    <source>
        <dbReference type="ARBA" id="ARBA00004799"/>
    </source>
</evidence>
<comment type="pathway">
    <text evidence="3">Cofactor biosynthesis; tetrahydrofolate biosynthesis; 7,8-dihydrofolate from 2-amino-4-hydroxy-6-hydroxymethyl-7,8-dihydropteridine diphosphate and 4-aminobenzoate: step 2/2.</text>
</comment>
<dbReference type="NCBIfam" id="TIGR01499">
    <property type="entry name" value="folC"/>
    <property type="match status" value="1"/>
</dbReference>
<dbReference type="GO" id="GO:0008841">
    <property type="term" value="F:dihydrofolate synthase activity"/>
    <property type="evidence" value="ECO:0007669"/>
    <property type="project" value="UniProtKB-EC"/>
</dbReference>
<evidence type="ECO:0000256" key="20">
    <source>
        <dbReference type="ARBA" id="ARBA00049035"/>
    </source>
</evidence>
<evidence type="ECO:0000256" key="4">
    <source>
        <dbReference type="ARBA" id="ARBA00005150"/>
    </source>
</evidence>
<evidence type="ECO:0000256" key="10">
    <source>
        <dbReference type="ARBA" id="ARBA00022723"/>
    </source>
</evidence>
<keyword evidence="10" id="KW-0479">Metal-binding</keyword>
<dbReference type="GO" id="GO:0046656">
    <property type="term" value="P:folic acid biosynthetic process"/>
    <property type="evidence" value="ECO:0007669"/>
    <property type="project" value="UniProtKB-KW"/>
</dbReference>
<dbReference type="GO" id="GO:0005737">
    <property type="term" value="C:cytoplasm"/>
    <property type="evidence" value="ECO:0007669"/>
    <property type="project" value="TreeGrafter"/>
</dbReference>
<comment type="catalytic activity">
    <reaction evidence="19">
        <text>10-formyltetrahydrofolyl-(gamma-L-Glu)(n) + L-glutamate + ATP = 10-formyltetrahydrofolyl-(gamma-L-Glu)(n+1) + ADP + phosphate + H(+)</text>
        <dbReference type="Rhea" id="RHEA:51904"/>
        <dbReference type="Rhea" id="RHEA-COMP:13088"/>
        <dbReference type="Rhea" id="RHEA-COMP:14300"/>
        <dbReference type="ChEBI" id="CHEBI:15378"/>
        <dbReference type="ChEBI" id="CHEBI:29985"/>
        <dbReference type="ChEBI" id="CHEBI:30616"/>
        <dbReference type="ChEBI" id="CHEBI:43474"/>
        <dbReference type="ChEBI" id="CHEBI:134413"/>
        <dbReference type="ChEBI" id="CHEBI:456216"/>
        <dbReference type="EC" id="6.3.2.17"/>
    </reaction>
</comment>
<dbReference type="InterPro" id="IPR004101">
    <property type="entry name" value="Mur_ligase_C"/>
</dbReference>
<evidence type="ECO:0000313" key="24">
    <source>
        <dbReference type="EMBL" id="GAT34208.1"/>
    </source>
</evidence>
<evidence type="ECO:0000259" key="23">
    <source>
        <dbReference type="Pfam" id="PF08245"/>
    </source>
</evidence>
<feature type="domain" description="Mur ligase central" evidence="23">
    <location>
        <begin position="44"/>
        <end position="185"/>
    </location>
</feature>
<dbReference type="SUPFAM" id="SSF53623">
    <property type="entry name" value="MurD-like peptide ligases, catalytic domain"/>
    <property type="match status" value="1"/>
</dbReference>
<dbReference type="STRING" id="690879.TSACC_22632"/>
<evidence type="ECO:0000256" key="7">
    <source>
        <dbReference type="ARBA" id="ARBA00013025"/>
    </source>
</evidence>
<evidence type="ECO:0000256" key="15">
    <source>
        <dbReference type="ARBA" id="ARBA00030048"/>
    </source>
</evidence>
<evidence type="ECO:0000256" key="17">
    <source>
        <dbReference type="ARBA" id="ARBA00032510"/>
    </source>
</evidence>
<dbReference type="InterPro" id="IPR036565">
    <property type="entry name" value="Mur-like_cat_sf"/>
</dbReference>
<evidence type="ECO:0000256" key="12">
    <source>
        <dbReference type="ARBA" id="ARBA00022840"/>
    </source>
</evidence>
<comment type="catalytic activity">
    <reaction evidence="18">
        <text>(6S)-5,6,7,8-tetrahydrofolyl-(gamma-L-Glu)(n) + L-glutamate + ATP = (6S)-5,6,7,8-tetrahydrofolyl-(gamma-L-Glu)(n+1) + ADP + phosphate + H(+)</text>
        <dbReference type="Rhea" id="RHEA:10580"/>
        <dbReference type="Rhea" id="RHEA-COMP:14738"/>
        <dbReference type="Rhea" id="RHEA-COMP:14740"/>
        <dbReference type="ChEBI" id="CHEBI:15378"/>
        <dbReference type="ChEBI" id="CHEBI:29985"/>
        <dbReference type="ChEBI" id="CHEBI:30616"/>
        <dbReference type="ChEBI" id="CHEBI:43474"/>
        <dbReference type="ChEBI" id="CHEBI:141005"/>
        <dbReference type="ChEBI" id="CHEBI:456216"/>
        <dbReference type="EC" id="6.3.2.17"/>
    </reaction>
</comment>
<evidence type="ECO:0000256" key="1">
    <source>
        <dbReference type="ARBA" id="ARBA00001946"/>
    </source>
</evidence>
<keyword evidence="11" id="KW-0547">Nucleotide-binding</keyword>
<dbReference type="InterPro" id="IPR001645">
    <property type="entry name" value="Folylpolyglutamate_synth"/>
</dbReference>
<sequence>MTSAEALAWLYSTQQFGIKLGLDNTRALLALLGNPEKDLRFLHVAGTNGKGSVCAFLDSLCRAHGLRTGLYTSPHLVEFGERIRVNGAMIPDAKVVDVLTLIRRETEGWVHSPTYFEIVTALGIRHFADEGCDIVILETGMGGRLDSTNAVTPLVSVITPVDFDHMKWLGDTLAAIAGEKAGIIKPGVPVVSGRQQAPAAEVLRATAREKNAPIEFVDDPLEGYELGIPGSVQKLNAALALRTLAAAEISLIDAEIRAGLKSATWPGRFQVLADGTVLDGGHNPQAAECLVQHWIERFGDEKAVVVFGALSDKDYSQMLGSIAKISREFYFVPTRSQRAEAPANFHVGVPSQVKESLATGIAAARQSGGRMLITGSLFLVGEAMELLGVRP</sequence>
<organism evidence="24 25">
    <name type="scientific">Terrimicrobium sacchariphilum</name>
    <dbReference type="NCBI Taxonomy" id="690879"/>
    <lineage>
        <taxon>Bacteria</taxon>
        <taxon>Pseudomonadati</taxon>
        <taxon>Verrucomicrobiota</taxon>
        <taxon>Terrimicrobiia</taxon>
        <taxon>Terrimicrobiales</taxon>
        <taxon>Terrimicrobiaceae</taxon>
        <taxon>Terrimicrobium</taxon>
    </lineage>
</organism>
<dbReference type="InterPro" id="IPR013221">
    <property type="entry name" value="Mur_ligase_cen"/>
</dbReference>
<dbReference type="EC" id="6.3.2.17" evidence="7"/>
<evidence type="ECO:0000256" key="14">
    <source>
        <dbReference type="ARBA" id="ARBA00022909"/>
    </source>
</evidence>
<dbReference type="Proteomes" id="UP000076023">
    <property type="component" value="Unassembled WGS sequence"/>
</dbReference>
<reference evidence="25" key="1">
    <citation type="journal article" date="2017" name="Genome Announc.">
        <title>Draft Genome Sequence of Terrimicrobium sacchariphilum NM-5T, a Facultative Anaerobic Soil Bacterium of the Class Spartobacteria.</title>
        <authorList>
            <person name="Qiu Y.L."/>
            <person name="Tourlousse D.M."/>
            <person name="Matsuura N."/>
            <person name="Ohashi A."/>
            <person name="Sekiguchi Y."/>
        </authorList>
    </citation>
    <scope>NUCLEOTIDE SEQUENCE [LARGE SCALE GENOMIC DNA]</scope>
    <source>
        <strain evidence="25">NM-5</strain>
    </source>
</reference>
<dbReference type="Gene3D" id="3.40.1190.10">
    <property type="entry name" value="Mur-like, catalytic domain"/>
    <property type="match status" value="1"/>
</dbReference>
<keyword evidence="9" id="KW-0436">Ligase</keyword>
<keyword evidence="14" id="KW-0289">Folate biosynthesis</keyword>
<evidence type="ECO:0000313" key="25">
    <source>
        <dbReference type="Proteomes" id="UP000076023"/>
    </source>
</evidence>
<keyword evidence="12" id="KW-0067">ATP-binding</keyword>
<dbReference type="SUPFAM" id="SSF53244">
    <property type="entry name" value="MurD-like peptide ligases, peptide-binding domain"/>
    <property type="match status" value="1"/>
</dbReference>
<dbReference type="InterPro" id="IPR036615">
    <property type="entry name" value="Mur_ligase_C_dom_sf"/>
</dbReference>
<protein>
    <recommendedName>
        <fullName evidence="8">Dihydrofolate synthase/folylpolyglutamate synthase</fullName>
        <ecNumber evidence="6">6.3.2.12</ecNumber>
        <ecNumber evidence="7">6.3.2.17</ecNumber>
    </recommendedName>
    <alternativeName>
        <fullName evidence="17">Folylpoly-gamma-glutamate synthetase-dihydrofolate synthetase</fullName>
    </alternativeName>
    <alternativeName>
        <fullName evidence="15">Folylpolyglutamate synthetase</fullName>
    </alternativeName>
    <alternativeName>
        <fullName evidence="16">Tetrahydrofolylpolyglutamate synthase</fullName>
    </alternativeName>
</protein>
<comment type="catalytic activity">
    <reaction evidence="20">
        <text>(6R)-5,10-methylenetetrahydrofolyl-(gamma-L-Glu)(n) + L-glutamate + ATP = (6R)-5,10-methylenetetrahydrofolyl-(gamma-L-Glu)(n+1) + ADP + phosphate + H(+)</text>
        <dbReference type="Rhea" id="RHEA:51912"/>
        <dbReference type="Rhea" id="RHEA-COMP:13257"/>
        <dbReference type="Rhea" id="RHEA-COMP:13258"/>
        <dbReference type="ChEBI" id="CHEBI:15378"/>
        <dbReference type="ChEBI" id="CHEBI:29985"/>
        <dbReference type="ChEBI" id="CHEBI:30616"/>
        <dbReference type="ChEBI" id="CHEBI:43474"/>
        <dbReference type="ChEBI" id="CHEBI:136572"/>
        <dbReference type="ChEBI" id="CHEBI:456216"/>
        <dbReference type="EC" id="6.3.2.17"/>
    </reaction>
</comment>
<evidence type="ECO:0000256" key="13">
    <source>
        <dbReference type="ARBA" id="ARBA00022842"/>
    </source>
</evidence>
<keyword evidence="13" id="KW-0460">Magnesium</keyword>
<evidence type="ECO:0000256" key="6">
    <source>
        <dbReference type="ARBA" id="ARBA00013023"/>
    </source>
</evidence>
<evidence type="ECO:0000256" key="18">
    <source>
        <dbReference type="ARBA" id="ARBA00047493"/>
    </source>
</evidence>
<dbReference type="RefSeq" id="WP_075079859.1">
    <property type="nucleotide sequence ID" value="NZ_BDCO01000002.1"/>
</dbReference>
<comment type="cofactor">
    <cofactor evidence="1">
        <name>Mg(2+)</name>
        <dbReference type="ChEBI" id="CHEBI:18420"/>
    </cofactor>
</comment>
<dbReference type="FunFam" id="3.40.1190.10:FF:000011">
    <property type="entry name" value="Folylpolyglutamate synthase/dihydrofolate synthase"/>
    <property type="match status" value="1"/>
</dbReference>
<evidence type="ECO:0000259" key="22">
    <source>
        <dbReference type="Pfam" id="PF02875"/>
    </source>
</evidence>
<name>A0A146GCC6_TERSA</name>
<dbReference type="FunCoup" id="A0A146GCC6">
    <property type="interactions" value="577"/>
</dbReference>
<keyword evidence="25" id="KW-1185">Reference proteome</keyword>
<evidence type="ECO:0000256" key="8">
    <source>
        <dbReference type="ARBA" id="ARBA00019357"/>
    </source>
</evidence>
<feature type="domain" description="Mur ligase C-terminal" evidence="22">
    <location>
        <begin position="267"/>
        <end position="376"/>
    </location>
</feature>
<dbReference type="GO" id="GO:0004326">
    <property type="term" value="F:tetrahydrofolylpolyglutamate synthase activity"/>
    <property type="evidence" value="ECO:0007669"/>
    <property type="project" value="UniProtKB-EC"/>
</dbReference>
<comment type="function">
    <text evidence="2">Functions in two distinct reactions of the de novo folate biosynthetic pathway. Catalyzes the addition of a glutamate residue to dihydropteroate (7,8-dihydropteroate or H2Pte) to form dihydrofolate (7,8-dihydrofolate monoglutamate or H2Pte-Glu). Also catalyzes successive additions of L-glutamate to tetrahydrofolate or 10-formyltetrahydrofolate or 5,10-methylenetetrahydrofolate, leading to folylpolyglutamate derivatives.</text>
</comment>
<comment type="caution">
    <text evidence="24">The sequence shown here is derived from an EMBL/GenBank/DDBJ whole genome shotgun (WGS) entry which is preliminary data.</text>
</comment>
<evidence type="ECO:0000256" key="2">
    <source>
        <dbReference type="ARBA" id="ARBA00002714"/>
    </source>
</evidence>
<proteinExistence type="inferred from homology"/>
<dbReference type="PIRSF" id="PIRSF001563">
    <property type="entry name" value="Folylpolyglu_synth"/>
    <property type="match status" value="1"/>
</dbReference>
<dbReference type="EMBL" id="BDCO01000002">
    <property type="protein sequence ID" value="GAT34208.1"/>
    <property type="molecule type" value="Genomic_DNA"/>
</dbReference>
<evidence type="ECO:0000256" key="9">
    <source>
        <dbReference type="ARBA" id="ARBA00022598"/>
    </source>
</evidence>
<evidence type="ECO:0000256" key="16">
    <source>
        <dbReference type="ARBA" id="ARBA00030592"/>
    </source>
</evidence>